<dbReference type="Gene3D" id="1.20.272.10">
    <property type="match status" value="1"/>
</dbReference>
<evidence type="ECO:0000313" key="1">
    <source>
        <dbReference type="EMBL" id="CAB4869910.1"/>
    </source>
</evidence>
<accession>A0A6J7DK99</accession>
<name>A0A6J7DK99_9ZZZZ</name>
<dbReference type="SUPFAM" id="SSF48019">
    <property type="entry name" value="post-AAA+ oligomerization domain-like"/>
    <property type="match status" value="1"/>
</dbReference>
<protein>
    <submittedName>
        <fullName evidence="1">Unannotated protein</fullName>
    </submittedName>
</protein>
<sequence>MAPWQIDKARRQLHRWSPGAIADAVGFIATADAEVKGAASDPIYALEKAITRIASAKSAI</sequence>
<gene>
    <name evidence="1" type="ORF">UFOPK3342_00911</name>
</gene>
<dbReference type="EMBL" id="CAFBLH010000026">
    <property type="protein sequence ID" value="CAB4869910.1"/>
    <property type="molecule type" value="Genomic_DNA"/>
</dbReference>
<dbReference type="AlphaFoldDB" id="A0A6J7DK99"/>
<proteinExistence type="predicted"/>
<reference evidence="1" key="1">
    <citation type="submission" date="2020-05" db="EMBL/GenBank/DDBJ databases">
        <authorList>
            <person name="Chiriac C."/>
            <person name="Salcher M."/>
            <person name="Ghai R."/>
            <person name="Kavagutti S V."/>
        </authorList>
    </citation>
    <scope>NUCLEOTIDE SEQUENCE</scope>
</reference>
<dbReference type="GO" id="GO:0006260">
    <property type="term" value="P:DNA replication"/>
    <property type="evidence" value="ECO:0007669"/>
    <property type="project" value="InterPro"/>
</dbReference>
<organism evidence="1">
    <name type="scientific">freshwater metagenome</name>
    <dbReference type="NCBI Taxonomy" id="449393"/>
    <lineage>
        <taxon>unclassified sequences</taxon>
        <taxon>metagenomes</taxon>
        <taxon>ecological metagenomes</taxon>
    </lineage>
</organism>
<dbReference type="GO" id="GO:0003677">
    <property type="term" value="F:DNA binding"/>
    <property type="evidence" value="ECO:0007669"/>
    <property type="project" value="InterPro"/>
</dbReference>
<dbReference type="InterPro" id="IPR008921">
    <property type="entry name" value="DNA_pol3_clamp-load_cplx_C"/>
</dbReference>